<reference evidence="2" key="1">
    <citation type="submission" date="2021-03" db="EMBL/GenBank/DDBJ databases">
        <title>Revisited historic fungal species revealed as producer of novel bioactive compounds through whole genome sequencing and comparative genomics.</title>
        <authorList>
            <person name="Vignolle G.A."/>
            <person name="Hochenegger N."/>
            <person name="Mach R.L."/>
            <person name="Mach-Aigner A.R."/>
            <person name="Javad Rahimi M."/>
            <person name="Salim K.A."/>
            <person name="Chan C.M."/>
            <person name="Lim L.B.L."/>
            <person name="Cai F."/>
            <person name="Druzhinina I.S."/>
            <person name="U'Ren J.M."/>
            <person name="Derntl C."/>
        </authorList>
    </citation>
    <scope>NUCLEOTIDE SEQUENCE</scope>
    <source>
        <strain evidence="2">TUCIM 5799</strain>
    </source>
</reference>
<dbReference type="EMBL" id="JAFIMR010000018">
    <property type="protein sequence ID" value="KAI1867581.1"/>
    <property type="molecule type" value="Genomic_DNA"/>
</dbReference>
<feature type="region of interest" description="Disordered" evidence="1">
    <location>
        <begin position="212"/>
        <end position="254"/>
    </location>
</feature>
<sequence length="276" mass="31684">MWRELIRRTFDVRDALEEDDHCIHEDLSEKTSNAFHNLIRFLLTFEGYYAHSLLNSFYAAPPNRSWYVAGFAGRATKEFYNINKLWGLLVSMHDRESRRALGGHTFLDQAERLLRQDLGVRRYITGHVSEKMSDLAEKYLAAVKEQGSLTFYQKCLLQKPVCRTSPWSEAEEEARQRTAVKSDDFVIPFSDLNVDDRPHRWAPVISKCKVKTKSDPGELDSGKTEESSFFSLPTPEASNISGTEHKTETDDEGCLGQTIETDKRAFTVLESLFYNP</sequence>
<dbReference type="Proteomes" id="UP000829685">
    <property type="component" value="Unassembled WGS sequence"/>
</dbReference>
<feature type="compositionally biased region" description="Basic and acidic residues" evidence="1">
    <location>
        <begin position="212"/>
        <end position="226"/>
    </location>
</feature>
<dbReference type="AlphaFoldDB" id="A0A9P9WK45"/>
<accession>A0A9P9WK45</accession>
<proteinExistence type="predicted"/>
<evidence type="ECO:0000256" key="1">
    <source>
        <dbReference type="SAM" id="MobiDB-lite"/>
    </source>
</evidence>
<protein>
    <submittedName>
        <fullName evidence="2">Uncharacterized protein</fullName>
    </submittedName>
</protein>
<comment type="caution">
    <text evidence="2">The sequence shown here is derived from an EMBL/GenBank/DDBJ whole genome shotgun (WGS) entry which is preliminary data.</text>
</comment>
<feature type="compositionally biased region" description="Polar residues" evidence="1">
    <location>
        <begin position="227"/>
        <end position="242"/>
    </location>
</feature>
<keyword evidence="3" id="KW-1185">Reference proteome</keyword>
<gene>
    <name evidence="2" type="ORF">JX265_007383</name>
</gene>
<evidence type="ECO:0000313" key="2">
    <source>
        <dbReference type="EMBL" id="KAI1867581.1"/>
    </source>
</evidence>
<name>A0A9P9WK45_9PEZI</name>
<organism evidence="2 3">
    <name type="scientific">Neoarthrinium moseri</name>
    <dbReference type="NCBI Taxonomy" id="1658444"/>
    <lineage>
        <taxon>Eukaryota</taxon>
        <taxon>Fungi</taxon>
        <taxon>Dikarya</taxon>
        <taxon>Ascomycota</taxon>
        <taxon>Pezizomycotina</taxon>
        <taxon>Sordariomycetes</taxon>
        <taxon>Xylariomycetidae</taxon>
        <taxon>Amphisphaeriales</taxon>
        <taxon>Apiosporaceae</taxon>
        <taxon>Neoarthrinium</taxon>
    </lineage>
</organism>
<evidence type="ECO:0000313" key="3">
    <source>
        <dbReference type="Proteomes" id="UP000829685"/>
    </source>
</evidence>